<accession>A0A1D6HA62</accession>
<reference evidence="1" key="1">
    <citation type="submission" date="2015-12" db="EMBL/GenBank/DDBJ databases">
        <title>Update maize B73 reference genome by single molecule sequencing technologies.</title>
        <authorList>
            <consortium name="Maize Genome Sequencing Project"/>
            <person name="Ware D."/>
        </authorList>
    </citation>
    <scope>NUCLEOTIDE SEQUENCE</scope>
    <source>
        <tissue evidence="1">Seedling</tissue>
    </source>
</reference>
<dbReference type="EMBL" id="CM000781">
    <property type="protein sequence ID" value="AQK71595.1"/>
    <property type="molecule type" value="Genomic_DNA"/>
</dbReference>
<organism evidence="1">
    <name type="scientific">Zea mays</name>
    <name type="common">Maize</name>
    <dbReference type="NCBI Taxonomy" id="4577"/>
    <lineage>
        <taxon>Eukaryota</taxon>
        <taxon>Viridiplantae</taxon>
        <taxon>Streptophyta</taxon>
        <taxon>Embryophyta</taxon>
        <taxon>Tracheophyta</taxon>
        <taxon>Spermatophyta</taxon>
        <taxon>Magnoliopsida</taxon>
        <taxon>Liliopsida</taxon>
        <taxon>Poales</taxon>
        <taxon>Poaceae</taxon>
        <taxon>PACMAD clade</taxon>
        <taxon>Panicoideae</taxon>
        <taxon>Andropogonodae</taxon>
        <taxon>Andropogoneae</taxon>
        <taxon>Tripsacinae</taxon>
        <taxon>Zea</taxon>
    </lineage>
</organism>
<dbReference type="InParanoid" id="A0A1D6HA62"/>
<name>A0A1D6HA62_MAIZE</name>
<proteinExistence type="predicted"/>
<sequence length="122" mass="13101">MAGNVARLSAISPELSVCLRVVVLDLPPQVEGLLVGAESTVDLPPEKVELLKEAFDDLVASFASFVVESPAGVCRARRTSGVVASASVASPTDTFSVDEGLHQYRFIWTIYKRTNFTDWSGA</sequence>
<protein>
    <submittedName>
        <fullName evidence="1">Uncharacterized protein</fullName>
    </submittedName>
</protein>
<dbReference type="ExpressionAtlas" id="A0A1D6HA62">
    <property type="expression patterns" value="baseline"/>
</dbReference>
<dbReference type="AlphaFoldDB" id="A0A1D6HA62"/>
<gene>
    <name evidence="1" type="ORF">ZEAMMB73_Zm00001d016759</name>
</gene>
<evidence type="ECO:0000313" key="1">
    <source>
        <dbReference type="EMBL" id="AQK71595.1"/>
    </source>
</evidence>